<evidence type="ECO:0000256" key="2">
    <source>
        <dbReference type="ARBA" id="ARBA00022679"/>
    </source>
</evidence>
<dbReference type="GO" id="GO:0008887">
    <property type="term" value="F:glycerate kinase activity"/>
    <property type="evidence" value="ECO:0007669"/>
    <property type="project" value="UniProtKB-UniRule"/>
</dbReference>
<dbReference type="PIRSF" id="PIRSF006078">
    <property type="entry name" value="GlxK"/>
    <property type="match status" value="1"/>
</dbReference>
<keyword evidence="3 4" id="KW-0418">Kinase</keyword>
<dbReference type="SUPFAM" id="SSF110738">
    <property type="entry name" value="Glycerate kinase I"/>
    <property type="match status" value="1"/>
</dbReference>
<proteinExistence type="inferred from homology"/>
<evidence type="ECO:0000256" key="1">
    <source>
        <dbReference type="ARBA" id="ARBA00006284"/>
    </source>
</evidence>
<keyword evidence="6" id="KW-1185">Reference proteome</keyword>
<dbReference type="PANTHER" id="PTHR21599:SF0">
    <property type="entry name" value="GLYCERATE KINASE"/>
    <property type="match status" value="1"/>
</dbReference>
<dbReference type="InterPro" id="IPR018197">
    <property type="entry name" value="Glycerate_kinase_RE-like"/>
</dbReference>
<protein>
    <submittedName>
        <fullName evidence="5">Glycerate kinase</fullName>
    </submittedName>
</protein>
<accession>N2BEP7</accession>
<dbReference type="Gene3D" id="3.90.1510.10">
    <property type="entry name" value="Glycerate kinase, domain 2"/>
    <property type="match status" value="1"/>
</dbReference>
<dbReference type="eggNOG" id="COG1929">
    <property type="taxonomic scope" value="Bacteria"/>
</dbReference>
<dbReference type="PANTHER" id="PTHR21599">
    <property type="entry name" value="GLYCERATE KINASE"/>
    <property type="match status" value="1"/>
</dbReference>
<keyword evidence="2 4" id="KW-0808">Transferase</keyword>
<dbReference type="InterPro" id="IPR036129">
    <property type="entry name" value="Glycerate_kinase_sf"/>
</dbReference>
<dbReference type="InterPro" id="IPR004381">
    <property type="entry name" value="Glycerate_kinase"/>
</dbReference>
<comment type="caution">
    <text evidence="5">The sequence shown here is derived from an EMBL/GenBank/DDBJ whole genome shotgun (WGS) entry which is preliminary data.</text>
</comment>
<dbReference type="PATRIC" id="fig|1235802.3.peg.1089"/>
<evidence type="ECO:0000256" key="4">
    <source>
        <dbReference type="PIRNR" id="PIRNR006078"/>
    </source>
</evidence>
<reference evidence="5 6" key="1">
    <citation type="journal article" date="2014" name="Genome Announc.">
        <title>Draft genome sequences of the altered schaedler flora, a defined bacterial community from gnotobiotic mice.</title>
        <authorList>
            <person name="Wannemuehler M.J."/>
            <person name="Overstreet A.M."/>
            <person name="Ward D.V."/>
            <person name="Phillips G.J."/>
        </authorList>
    </citation>
    <scope>NUCLEOTIDE SEQUENCE [LARGE SCALE GENOMIC DNA]</scope>
    <source>
        <strain evidence="5 6">ASF492</strain>
    </source>
</reference>
<organism evidence="5 6">
    <name type="scientific">Eubacterium plexicaudatum ASF492</name>
    <dbReference type="NCBI Taxonomy" id="1235802"/>
    <lineage>
        <taxon>Bacteria</taxon>
        <taxon>Bacillati</taxon>
        <taxon>Bacillota</taxon>
        <taxon>Clostridia</taxon>
        <taxon>Eubacteriales</taxon>
        <taxon>Eubacteriaceae</taxon>
        <taxon>Eubacterium</taxon>
    </lineage>
</organism>
<dbReference type="Pfam" id="PF02595">
    <property type="entry name" value="Gly_kinase"/>
    <property type="match status" value="1"/>
</dbReference>
<evidence type="ECO:0000313" key="6">
    <source>
        <dbReference type="Proteomes" id="UP000012589"/>
    </source>
</evidence>
<dbReference type="NCBIfam" id="TIGR00045">
    <property type="entry name" value="glycerate kinase"/>
    <property type="match status" value="1"/>
</dbReference>
<dbReference type="GO" id="GO:0031388">
    <property type="term" value="P:organic acid phosphorylation"/>
    <property type="evidence" value="ECO:0007669"/>
    <property type="project" value="UniProtKB-UniRule"/>
</dbReference>
<dbReference type="OrthoDB" id="9774290at2"/>
<dbReference type="STRING" id="1235802.C823_01012"/>
<dbReference type="EMBL" id="AQFT01000029">
    <property type="protein sequence ID" value="EMZ35319.1"/>
    <property type="molecule type" value="Genomic_DNA"/>
</dbReference>
<sequence>MKILFASDAFKGSLSSEKIIELLEEVVQRVFPEAVCEGMLVADGGEGTMDTVIRQLGGSYREIRSEGPMNESVQAHYGLLPGSKAIIEMAVTNGLPMVPAEKRNPMRASSFGTGMLIRDALDQGIRDLVIAIGGSATNDGGMGAMSALGVRFSDKDGKQLKGCGEELAFVRDVDLSHLHPAVREASFTVMCDVTNPLLGQDGATYTFGPQKGADTGMLKALEKGMENYASVVEGKTGICASKAEGAGAAGGLGFSLMAFLKAELKSGIETVLDMVHFSEKLKGVDLVITGEGRMDWQSSMGKVPSGIGLRCKRAGIPAVAVVGGLLDGYQSIYQMGICSVVTTVNGIMKSEDAMEQAEKLYKDAAFRLLCAVKCGMEMK</sequence>
<dbReference type="InterPro" id="IPR018193">
    <property type="entry name" value="Glyc_kinase_flavodox-like_fold"/>
</dbReference>
<evidence type="ECO:0000256" key="3">
    <source>
        <dbReference type="ARBA" id="ARBA00022777"/>
    </source>
</evidence>
<dbReference type="AlphaFoldDB" id="N2BEP7"/>
<dbReference type="Proteomes" id="UP000012589">
    <property type="component" value="Unassembled WGS sequence"/>
</dbReference>
<evidence type="ECO:0000313" key="5">
    <source>
        <dbReference type="EMBL" id="EMZ35319.1"/>
    </source>
</evidence>
<comment type="similarity">
    <text evidence="1 4">Belongs to the glycerate kinase type-1 family.</text>
</comment>
<gene>
    <name evidence="5" type="ORF">C823_01012</name>
</gene>
<dbReference type="HOGENOM" id="CLU_028255_0_1_9"/>
<name>N2BEP7_9FIRM</name>
<dbReference type="Gene3D" id="3.40.50.10350">
    <property type="entry name" value="Glycerate kinase, domain 1"/>
    <property type="match status" value="1"/>
</dbReference>